<dbReference type="EMBL" id="MAVT02000972">
    <property type="protein sequence ID" value="POS72563.1"/>
    <property type="molecule type" value="Genomic_DNA"/>
</dbReference>
<gene>
    <name evidence="5" type="ORF">DHEL01_v209042</name>
</gene>
<dbReference type="STRING" id="158607.A0A2P5HQM1"/>
<reference evidence="5" key="1">
    <citation type="submission" date="2017-09" db="EMBL/GenBank/DDBJ databases">
        <title>Polyketide synthases of a Diaporthe helianthi virulent isolate.</title>
        <authorList>
            <person name="Baroncelli R."/>
        </authorList>
    </citation>
    <scope>NUCLEOTIDE SEQUENCE [LARGE SCALE GENOMIC DNA]</scope>
    <source>
        <strain evidence="5">7/96</strain>
    </source>
</reference>
<dbReference type="InterPro" id="IPR000589">
    <property type="entry name" value="Ribosomal_uS15"/>
</dbReference>
<organism evidence="5 6">
    <name type="scientific">Diaporthe helianthi</name>
    <dbReference type="NCBI Taxonomy" id="158607"/>
    <lineage>
        <taxon>Eukaryota</taxon>
        <taxon>Fungi</taxon>
        <taxon>Dikarya</taxon>
        <taxon>Ascomycota</taxon>
        <taxon>Pezizomycotina</taxon>
        <taxon>Sordariomycetes</taxon>
        <taxon>Sordariomycetidae</taxon>
        <taxon>Diaporthales</taxon>
        <taxon>Diaporthaceae</taxon>
        <taxon>Diaporthe</taxon>
    </lineage>
</organism>
<evidence type="ECO:0000313" key="6">
    <source>
        <dbReference type="Proteomes" id="UP000094444"/>
    </source>
</evidence>
<keyword evidence="3" id="KW-0687">Ribonucleoprotein</keyword>
<comment type="similarity">
    <text evidence="1">Belongs to the universal ribosomal protein uS15 family.</text>
</comment>
<dbReference type="GO" id="GO:0005737">
    <property type="term" value="C:cytoplasm"/>
    <property type="evidence" value="ECO:0007669"/>
    <property type="project" value="UniProtKB-ARBA"/>
</dbReference>
<keyword evidence="2" id="KW-0689">Ribosomal protein</keyword>
<evidence type="ECO:0000313" key="5">
    <source>
        <dbReference type="EMBL" id="POS72563.1"/>
    </source>
</evidence>
<dbReference type="SUPFAM" id="SSF47060">
    <property type="entry name" value="S15/NS1 RNA-binding domain"/>
    <property type="match status" value="1"/>
</dbReference>
<evidence type="ECO:0000256" key="4">
    <source>
        <dbReference type="SAM" id="MobiDB-lite"/>
    </source>
</evidence>
<dbReference type="GO" id="GO:1990904">
    <property type="term" value="C:ribonucleoprotein complex"/>
    <property type="evidence" value="ECO:0007669"/>
    <property type="project" value="UniProtKB-KW"/>
</dbReference>
<evidence type="ECO:0000256" key="2">
    <source>
        <dbReference type="ARBA" id="ARBA00022980"/>
    </source>
</evidence>
<dbReference type="Gene3D" id="1.10.287.10">
    <property type="entry name" value="S15/NS1, RNA-binding"/>
    <property type="match status" value="1"/>
</dbReference>
<name>A0A2P5HQM1_DIAHE</name>
<evidence type="ECO:0008006" key="7">
    <source>
        <dbReference type="Google" id="ProtNLM"/>
    </source>
</evidence>
<sequence>MPPRIPGPSGLQSLTLCLRPATAARRAAPSFQSLVQKANLSDEPPPLTLKERDALRKNKLDPYRWQQAQQRKNRNIERQNLLKTQRDQEWGDPINGIVTPFLESFDTAGQSPQSKVSLDEDGNPLEQPRDLPTSEHILNYQLTRQELEEAIAESYKLTAPAEGNIKSVYYSEFIDKKAQLDHEEGHRRAVEALNRITTLENASSKDRRHANIRRIIETFGRHNTDEKVRQKPLVAGQAERVEKIRGGPDTGSSEVQIAILTAKIRVLAAMYAGKKGNKDKHNKKNLRLLLHRRQKLLKYMERRERGSGRWEHMIETLGLSPATYKKQIEVR</sequence>
<dbReference type="InterPro" id="IPR009068">
    <property type="entry name" value="uS15_NS1_RNA-bd_sf"/>
</dbReference>
<evidence type="ECO:0000256" key="1">
    <source>
        <dbReference type="ARBA" id="ARBA00008434"/>
    </source>
</evidence>
<keyword evidence="6" id="KW-1185">Reference proteome</keyword>
<dbReference type="CDD" id="cd00353">
    <property type="entry name" value="Ribosomal_S15p_S13e"/>
    <property type="match status" value="1"/>
</dbReference>
<dbReference type="Pfam" id="PF00312">
    <property type="entry name" value="Ribosomal_S15"/>
    <property type="match status" value="1"/>
</dbReference>
<proteinExistence type="inferred from homology"/>
<dbReference type="GO" id="GO:0006412">
    <property type="term" value="P:translation"/>
    <property type="evidence" value="ECO:0007669"/>
    <property type="project" value="InterPro"/>
</dbReference>
<evidence type="ECO:0000256" key="3">
    <source>
        <dbReference type="ARBA" id="ARBA00023274"/>
    </source>
</evidence>
<dbReference type="InParanoid" id="A0A2P5HQM1"/>
<dbReference type="OrthoDB" id="441444at2759"/>
<dbReference type="InterPro" id="IPR005290">
    <property type="entry name" value="Ribosomal_uS15_bac-type"/>
</dbReference>
<feature type="compositionally biased region" description="Polar residues" evidence="4">
    <location>
        <begin position="107"/>
        <end position="116"/>
    </location>
</feature>
<accession>A0A2P5HQM1</accession>
<dbReference type="PANTHER" id="PTHR23321">
    <property type="entry name" value="RIBOSOMAL PROTEIN S15, BACTERIAL AND ORGANELLAR"/>
    <property type="match status" value="1"/>
</dbReference>
<dbReference type="GO" id="GO:0005840">
    <property type="term" value="C:ribosome"/>
    <property type="evidence" value="ECO:0007669"/>
    <property type="project" value="UniProtKB-KW"/>
</dbReference>
<protein>
    <recommendedName>
        <fullName evidence="7">Ribosomal protein S15</fullName>
    </recommendedName>
</protein>
<dbReference type="SMART" id="SM01387">
    <property type="entry name" value="Ribosomal_S15"/>
    <property type="match status" value="1"/>
</dbReference>
<dbReference type="Proteomes" id="UP000094444">
    <property type="component" value="Unassembled WGS sequence"/>
</dbReference>
<dbReference type="AlphaFoldDB" id="A0A2P5HQM1"/>
<comment type="caution">
    <text evidence="5">The sequence shown here is derived from an EMBL/GenBank/DDBJ whole genome shotgun (WGS) entry which is preliminary data.</text>
</comment>
<dbReference type="GO" id="GO:0003735">
    <property type="term" value="F:structural constituent of ribosome"/>
    <property type="evidence" value="ECO:0007669"/>
    <property type="project" value="InterPro"/>
</dbReference>
<feature type="region of interest" description="Disordered" evidence="4">
    <location>
        <begin position="106"/>
        <end position="131"/>
    </location>
</feature>
<dbReference type="PANTHER" id="PTHR23321:SF26">
    <property type="entry name" value="SMALL RIBOSOMAL SUBUNIT PROTEIN US15M"/>
    <property type="match status" value="1"/>
</dbReference>